<dbReference type="AlphaFoldDB" id="A0A316HBT8"/>
<dbReference type="Pfam" id="PF13470">
    <property type="entry name" value="PIN_3"/>
    <property type="match status" value="1"/>
</dbReference>
<feature type="domain" description="PIN" evidence="1">
    <location>
        <begin position="5"/>
        <end position="119"/>
    </location>
</feature>
<dbReference type="Gene3D" id="3.40.50.1010">
    <property type="entry name" value="5'-nuclease"/>
    <property type="match status" value="1"/>
</dbReference>
<evidence type="ECO:0000313" key="2">
    <source>
        <dbReference type="EMBL" id="PWK77877.1"/>
    </source>
</evidence>
<evidence type="ECO:0000313" key="3">
    <source>
        <dbReference type="Proteomes" id="UP000245678"/>
    </source>
</evidence>
<evidence type="ECO:0000259" key="1">
    <source>
        <dbReference type="Pfam" id="PF13470"/>
    </source>
</evidence>
<proteinExistence type="predicted"/>
<sequence>MTYKRLFLDSDVLLDMFLKREPFFFHTQVLLIECIKGNIELRTSSLVIANTIYVLRKQVGIVKAKENLKNLFNSAKVLSFEFDAIESALSSDFTDFEDAIQFYIAQKHHCDAIITRNIKDYTNSTIPVLTAEQFLNTL</sequence>
<gene>
    <name evidence="2" type="ORF">LX99_02762</name>
</gene>
<protein>
    <submittedName>
        <fullName evidence="2">Putative nucleic acid-binding protein</fullName>
    </submittedName>
</protein>
<comment type="caution">
    <text evidence="2">The sequence shown here is derived from an EMBL/GenBank/DDBJ whole genome shotgun (WGS) entry which is preliminary data.</text>
</comment>
<dbReference type="EMBL" id="QGHA01000004">
    <property type="protein sequence ID" value="PWK77877.1"/>
    <property type="molecule type" value="Genomic_DNA"/>
</dbReference>
<name>A0A316HBT8_9SPHI</name>
<dbReference type="RefSeq" id="WP_109608372.1">
    <property type="nucleotide sequence ID" value="NZ_QGHA01000004.1"/>
</dbReference>
<dbReference type="InterPro" id="IPR029060">
    <property type="entry name" value="PIN-like_dom_sf"/>
</dbReference>
<organism evidence="2 3">
    <name type="scientific">Mucilaginibacter oryzae</name>
    <dbReference type="NCBI Taxonomy" id="468058"/>
    <lineage>
        <taxon>Bacteria</taxon>
        <taxon>Pseudomonadati</taxon>
        <taxon>Bacteroidota</taxon>
        <taxon>Sphingobacteriia</taxon>
        <taxon>Sphingobacteriales</taxon>
        <taxon>Sphingobacteriaceae</taxon>
        <taxon>Mucilaginibacter</taxon>
    </lineage>
</organism>
<dbReference type="SUPFAM" id="SSF88723">
    <property type="entry name" value="PIN domain-like"/>
    <property type="match status" value="1"/>
</dbReference>
<dbReference type="InterPro" id="IPR002716">
    <property type="entry name" value="PIN_dom"/>
</dbReference>
<accession>A0A316HBT8</accession>
<dbReference type="Proteomes" id="UP000245678">
    <property type="component" value="Unassembled WGS sequence"/>
</dbReference>
<reference evidence="2 3" key="1">
    <citation type="submission" date="2018-05" db="EMBL/GenBank/DDBJ databases">
        <title>Genomic Encyclopedia of Archaeal and Bacterial Type Strains, Phase II (KMG-II): from individual species to whole genera.</title>
        <authorList>
            <person name="Goeker M."/>
        </authorList>
    </citation>
    <scope>NUCLEOTIDE SEQUENCE [LARGE SCALE GENOMIC DNA]</scope>
    <source>
        <strain evidence="2 3">DSM 19975</strain>
    </source>
</reference>
<dbReference type="CDD" id="cd09854">
    <property type="entry name" value="PIN_VapC-like"/>
    <property type="match status" value="1"/>
</dbReference>
<keyword evidence="3" id="KW-1185">Reference proteome</keyword>